<protein>
    <recommendedName>
        <fullName evidence="3">diguanylate cyclase</fullName>
        <ecNumber evidence="3">2.7.7.65</ecNumber>
    </recommendedName>
</protein>
<evidence type="ECO:0000256" key="2">
    <source>
        <dbReference type="ARBA" id="ARBA00004665"/>
    </source>
</evidence>
<dbReference type="FunFam" id="3.30.70.270:FF:000001">
    <property type="entry name" value="Diguanylate cyclase domain protein"/>
    <property type="match status" value="1"/>
</dbReference>
<evidence type="ECO:0000256" key="3">
    <source>
        <dbReference type="ARBA" id="ARBA00012528"/>
    </source>
</evidence>
<comment type="pathway">
    <text evidence="2">Purine metabolism; 3',5'-cyclic di-GMP biosynthesis.</text>
</comment>
<dbReference type="InterPro" id="IPR000160">
    <property type="entry name" value="GGDEF_dom"/>
</dbReference>
<dbReference type="PANTHER" id="PTHR45138">
    <property type="entry name" value="REGULATORY COMPONENTS OF SENSORY TRANSDUCTION SYSTEM"/>
    <property type="match status" value="1"/>
</dbReference>
<evidence type="ECO:0000313" key="9">
    <source>
        <dbReference type="Proteomes" id="UP000514462"/>
    </source>
</evidence>
<dbReference type="AlphaFoldDB" id="A0AAP9U7V6"/>
<dbReference type="PROSITE" id="PS50887">
    <property type="entry name" value="GGDEF"/>
    <property type="match status" value="1"/>
</dbReference>
<dbReference type="InterPro" id="IPR043128">
    <property type="entry name" value="Rev_trsase/Diguanyl_cyclase"/>
</dbReference>
<dbReference type="Gene3D" id="3.30.70.270">
    <property type="match status" value="1"/>
</dbReference>
<dbReference type="PANTHER" id="PTHR45138:SF9">
    <property type="entry name" value="DIGUANYLATE CYCLASE DGCM-RELATED"/>
    <property type="match status" value="1"/>
</dbReference>
<keyword evidence="4" id="KW-0547">Nucleotide-binding</keyword>
<dbReference type="RefSeq" id="WP_182015721.1">
    <property type="nucleotide sequence ID" value="NZ_CP055905.1"/>
</dbReference>
<proteinExistence type="predicted"/>
<dbReference type="Pfam" id="PF00990">
    <property type="entry name" value="GGDEF"/>
    <property type="match status" value="1"/>
</dbReference>
<keyword evidence="6" id="KW-0812">Transmembrane</keyword>
<feature type="transmembrane region" description="Helical" evidence="6">
    <location>
        <begin position="108"/>
        <end position="127"/>
    </location>
</feature>
<feature type="transmembrane region" description="Helical" evidence="6">
    <location>
        <begin position="20"/>
        <end position="37"/>
    </location>
</feature>
<dbReference type="EMBL" id="CP055905">
    <property type="protein sequence ID" value="QMR42949.1"/>
    <property type="molecule type" value="Genomic_DNA"/>
</dbReference>
<evidence type="ECO:0000256" key="4">
    <source>
        <dbReference type="ARBA" id="ARBA00023134"/>
    </source>
</evidence>
<dbReference type="GO" id="GO:0005886">
    <property type="term" value="C:plasma membrane"/>
    <property type="evidence" value="ECO:0007669"/>
    <property type="project" value="TreeGrafter"/>
</dbReference>
<gene>
    <name evidence="8" type="ORF">HV331_25950</name>
</gene>
<dbReference type="CDD" id="cd01949">
    <property type="entry name" value="GGDEF"/>
    <property type="match status" value="1"/>
</dbReference>
<dbReference type="SUPFAM" id="SSF55073">
    <property type="entry name" value="Nucleotide cyclase"/>
    <property type="match status" value="1"/>
</dbReference>
<dbReference type="GO" id="GO:0052621">
    <property type="term" value="F:diguanylate cyclase activity"/>
    <property type="evidence" value="ECO:0007669"/>
    <property type="project" value="UniProtKB-EC"/>
</dbReference>
<feature type="transmembrane region" description="Helical" evidence="6">
    <location>
        <begin position="49"/>
        <end position="70"/>
    </location>
</feature>
<keyword evidence="6" id="KW-0472">Membrane</keyword>
<evidence type="ECO:0000256" key="5">
    <source>
        <dbReference type="ARBA" id="ARBA00034247"/>
    </source>
</evidence>
<dbReference type="Pfam" id="PF17178">
    <property type="entry name" value="MASE5"/>
    <property type="match status" value="1"/>
</dbReference>
<evidence type="ECO:0000256" key="6">
    <source>
        <dbReference type="SAM" id="Phobius"/>
    </source>
</evidence>
<feature type="domain" description="GGDEF" evidence="7">
    <location>
        <begin position="232"/>
        <end position="364"/>
    </location>
</feature>
<dbReference type="Proteomes" id="UP000514462">
    <property type="component" value="Plasmid pRHBSTW-00938_2"/>
</dbReference>
<evidence type="ECO:0000313" key="8">
    <source>
        <dbReference type="EMBL" id="QMR42949.1"/>
    </source>
</evidence>
<dbReference type="InterPro" id="IPR029787">
    <property type="entry name" value="Nucleotide_cyclase"/>
</dbReference>
<evidence type="ECO:0000259" key="7">
    <source>
        <dbReference type="PROSITE" id="PS50887"/>
    </source>
</evidence>
<dbReference type="GO" id="GO:1902201">
    <property type="term" value="P:negative regulation of bacterial-type flagellum-dependent cell motility"/>
    <property type="evidence" value="ECO:0007669"/>
    <property type="project" value="TreeGrafter"/>
</dbReference>
<dbReference type="EC" id="2.7.7.65" evidence="3"/>
<keyword evidence="4" id="KW-0342">GTP-binding</keyword>
<geneLocation type="plasmid" evidence="9">
    <name>prhbstw-00938_2</name>
</geneLocation>
<keyword evidence="8" id="KW-0614">Plasmid</keyword>
<sequence>MKNKFSFTSLVITSIKGYAWFLTLSILFSSWLLLRVYSDTIVTLYPEDYVVALYAIIGFSLINLCVIARLRSRINEGWYPFFLPAIVLILSLLWALVFYNLLGDFGQPTIALAMLIIILLPATITFYISSSLLALFTLPLLSALFYAEMTLPQKFTLPQIIAAMIILTVVLSARYILLESWQKSQQSEYEKKLLIKKLLRLANYDPLTGLYNRHSLNDYFLKHTRQPEKGNGRLYLIVLDIDFFKQYNDRYGHVDGDKCLVNISRCIEHSLRKTSDAAFRFGGEEFVVLAMCNNIAECLAITQRIRHAVMKARIPHETSEVDAFVTLSQGVAEWQTGMSLETLLEYADKALYRAKREGRNRICQ</sequence>
<feature type="transmembrane region" description="Helical" evidence="6">
    <location>
        <begin position="157"/>
        <end position="177"/>
    </location>
</feature>
<feature type="transmembrane region" description="Helical" evidence="6">
    <location>
        <begin position="132"/>
        <end position="151"/>
    </location>
</feature>
<name>A0AAP9U7V6_KLEAE</name>
<accession>A0AAP9U7V6</accession>
<feature type="transmembrane region" description="Helical" evidence="6">
    <location>
        <begin position="82"/>
        <end position="102"/>
    </location>
</feature>
<dbReference type="GO" id="GO:0043709">
    <property type="term" value="P:cell adhesion involved in single-species biofilm formation"/>
    <property type="evidence" value="ECO:0007669"/>
    <property type="project" value="TreeGrafter"/>
</dbReference>
<comment type="catalytic activity">
    <reaction evidence="5">
        <text>2 GTP = 3',3'-c-di-GMP + 2 diphosphate</text>
        <dbReference type="Rhea" id="RHEA:24898"/>
        <dbReference type="ChEBI" id="CHEBI:33019"/>
        <dbReference type="ChEBI" id="CHEBI:37565"/>
        <dbReference type="ChEBI" id="CHEBI:58805"/>
        <dbReference type="EC" id="2.7.7.65"/>
    </reaction>
</comment>
<dbReference type="NCBIfam" id="TIGR00254">
    <property type="entry name" value="GGDEF"/>
    <property type="match status" value="1"/>
</dbReference>
<dbReference type="InterPro" id="IPR033444">
    <property type="entry name" value="MASE5"/>
</dbReference>
<organism evidence="8 9">
    <name type="scientific">Klebsiella aerogenes</name>
    <name type="common">Enterobacter aerogenes</name>
    <dbReference type="NCBI Taxonomy" id="548"/>
    <lineage>
        <taxon>Bacteria</taxon>
        <taxon>Pseudomonadati</taxon>
        <taxon>Pseudomonadota</taxon>
        <taxon>Gammaproteobacteria</taxon>
        <taxon>Enterobacterales</taxon>
        <taxon>Enterobacteriaceae</taxon>
        <taxon>Klebsiella/Raoultella group</taxon>
        <taxon>Klebsiella</taxon>
    </lineage>
</organism>
<reference evidence="9" key="1">
    <citation type="submission" date="2020-06" db="EMBL/GenBank/DDBJ databases">
        <title>REHAB project genomes.</title>
        <authorList>
            <person name="Shaw L.P."/>
        </authorList>
    </citation>
    <scope>NUCLEOTIDE SEQUENCE [LARGE SCALE GENOMIC DNA]</scope>
    <source>
        <strain evidence="9">RHBSTW-00938</strain>
        <plasmid evidence="9">prhbstw-00938_2</plasmid>
    </source>
</reference>
<dbReference type="GO" id="GO:0005525">
    <property type="term" value="F:GTP binding"/>
    <property type="evidence" value="ECO:0007669"/>
    <property type="project" value="UniProtKB-KW"/>
</dbReference>
<dbReference type="InterPro" id="IPR050469">
    <property type="entry name" value="Diguanylate_Cyclase"/>
</dbReference>
<evidence type="ECO:0000256" key="1">
    <source>
        <dbReference type="ARBA" id="ARBA00001946"/>
    </source>
</evidence>
<dbReference type="SMART" id="SM00267">
    <property type="entry name" value="GGDEF"/>
    <property type="match status" value="1"/>
</dbReference>
<comment type="cofactor">
    <cofactor evidence="1">
        <name>Mg(2+)</name>
        <dbReference type="ChEBI" id="CHEBI:18420"/>
    </cofactor>
</comment>
<keyword evidence="6" id="KW-1133">Transmembrane helix</keyword>